<dbReference type="GO" id="GO:0016020">
    <property type="term" value="C:membrane"/>
    <property type="evidence" value="ECO:0007669"/>
    <property type="project" value="InterPro"/>
</dbReference>
<feature type="region of interest" description="Disordered" evidence="5">
    <location>
        <begin position="359"/>
        <end position="399"/>
    </location>
</feature>
<dbReference type="PANTHER" id="PTHR12953:SF0">
    <property type="entry name" value="SUN DOMAIN-CONTAINING OSSIFICATION FACTOR"/>
    <property type="match status" value="1"/>
</dbReference>
<feature type="compositionally biased region" description="Low complexity" evidence="5">
    <location>
        <begin position="116"/>
        <end position="141"/>
    </location>
</feature>
<dbReference type="Gene3D" id="2.60.120.260">
    <property type="entry name" value="Galactose-binding domain-like"/>
    <property type="match status" value="1"/>
</dbReference>
<evidence type="ECO:0000256" key="4">
    <source>
        <dbReference type="ARBA" id="ARBA00023136"/>
    </source>
</evidence>
<feature type="compositionally biased region" description="Basic and acidic residues" evidence="5">
    <location>
        <begin position="390"/>
        <end position="399"/>
    </location>
</feature>
<dbReference type="RefSeq" id="XP_004353674.1">
    <property type="nucleotide sequence ID" value="XM_004353622.1"/>
</dbReference>
<dbReference type="STRING" id="1257118.L8HIE1"/>
<evidence type="ECO:0000313" key="8">
    <source>
        <dbReference type="Proteomes" id="UP000011083"/>
    </source>
</evidence>
<feature type="domain" description="SUN" evidence="6">
    <location>
        <begin position="169"/>
        <end position="337"/>
    </location>
</feature>
<comment type="subcellular location">
    <subcellularLocation>
        <location evidence="1">Endomembrane system</location>
    </subcellularLocation>
</comment>
<dbReference type="SUPFAM" id="SSF49785">
    <property type="entry name" value="Galactose-binding domain-like"/>
    <property type="match status" value="1"/>
</dbReference>
<dbReference type="PANTHER" id="PTHR12953">
    <property type="entry name" value="MEMBRANE PROTEIN CH1 RELATED"/>
    <property type="match status" value="1"/>
</dbReference>
<feature type="region of interest" description="Disordered" evidence="5">
    <location>
        <begin position="1"/>
        <end position="61"/>
    </location>
</feature>
<dbReference type="OrthoDB" id="266334at2759"/>
<evidence type="ECO:0000256" key="5">
    <source>
        <dbReference type="SAM" id="MobiDB-lite"/>
    </source>
</evidence>
<dbReference type="EMBL" id="KB007836">
    <property type="protein sequence ID" value="ELR24146.1"/>
    <property type="molecule type" value="Genomic_DNA"/>
</dbReference>
<name>L8HIE1_ACACF</name>
<dbReference type="VEuPathDB" id="AmoebaDB:ACA1_375930"/>
<evidence type="ECO:0000256" key="2">
    <source>
        <dbReference type="ARBA" id="ARBA00022692"/>
    </source>
</evidence>
<keyword evidence="8" id="KW-1185">Reference proteome</keyword>
<dbReference type="SUPFAM" id="SSF81995">
    <property type="entry name" value="beta-sandwich domain of Sec23/24"/>
    <property type="match status" value="1"/>
</dbReference>
<keyword evidence="4" id="KW-0472">Membrane</keyword>
<evidence type="ECO:0000256" key="3">
    <source>
        <dbReference type="ARBA" id="ARBA00022989"/>
    </source>
</evidence>
<organism evidence="7 8">
    <name type="scientific">Acanthamoeba castellanii (strain ATCC 30010 / Neff)</name>
    <dbReference type="NCBI Taxonomy" id="1257118"/>
    <lineage>
        <taxon>Eukaryota</taxon>
        <taxon>Amoebozoa</taxon>
        <taxon>Discosea</taxon>
        <taxon>Longamoebia</taxon>
        <taxon>Centramoebida</taxon>
        <taxon>Acanthamoebidae</taxon>
        <taxon>Acanthamoeba</taxon>
    </lineage>
</organism>
<keyword evidence="2" id="KW-0812">Transmembrane</keyword>
<proteinExistence type="predicted"/>
<dbReference type="GeneID" id="14925149"/>
<feature type="region of interest" description="Disordered" evidence="5">
    <location>
        <begin position="82"/>
        <end position="188"/>
    </location>
</feature>
<dbReference type="KEGG" id="acan:ACA1_375930"/>
<feature type="compositionally biased region" description="Low complexity" evidence="5">
    <location>
        <begin position="157"/>
        <end position="173"/>
    </location>
</feature>
<feature type="non-terminal residue" evidence="7">
    <location>
        <position position="1"/>
    </location>
</feature>
<feature type="compositionally biased region" description="Basic and acidic residues" evidence="5">
    <location>
        <begin position="1"/>
        <end position="10"/>
    </location>
</feature>
<dbReference type="InterPro" id="IPR045120">
    <property type="entry name" value="Suco/Slp1-like"/>
</dbReference>
<feature type="compositionally biased region" description="Basic and acidic residues" evidence="5">
    <location>
        <begin position="174"/>
        <end position="186"/>
    </location>
</feature>
<protein>
    <submittedName>
        <fullName evidence="7">Sad1 / UNClike C-terminal domain containing protein</fullName>
    </submittedName>
</protein>
<gene>
    <name evidence="7" type="ORF">ACA1_375930</name>
</gene>
<dbReference type="InterPro" id="IPR008979">
    <property type="entry name" value="Galactose-bd-like_sf"/>
</dbReference>
<evidence type="ECO:0000313" key="7">
    <source>
        <dbReference type="EMBL" id="ELR24146.1"/>
    </source>
</evidence>
<keyword evidence="3" id="KW-1133">Transmembrane helix</keyword>
<dbReference type="GO" id="GO:0034975">
    <property type="term" value="P:protein folding in endoplasmic reticulum"/>
    <property type="evidence" value="ECO:0007669"/>
    <property type="project" value="TreeGrafter"/>
</dbReference>
<dbReference type="GO" id="GO:0012505">
    <property type="term" value="C:endomembrane system"/>
    <property type="evidence" value="ECO:0007669"/>
    <property type="project" value="UniProtKB-SubCell"/>
</dbReference>
<dbReference type="Pfam" id="PF07738">
    <property type="entry name" value="Sad1_UNC"/>
    <property type="match status" value="1"/>
</dbReference>
<sequence length="415" mass="44038">MPASEQDTKAESIAVDAPQAAAITSLPGIVATEPEAKRADESSGNADNGGDLGQQAGAPNVSDTNLAAAGVVVADAAVAAKEATPLHANAPAAASVTDATTRHEAPPTTTHDASTQQQQEQPKQQQQQQAPQQEQPPQQQQTEKAVESPTTSNLAPAETAKASAEATAAAAAAGEKKDAAKDKAGSREPTLMDSYTELFNYASLECGAKLLAANEDAQGASNVLSESRERYTMSPCGSERWLVIELCEEVGLTAFEVANFEYFSSTFKDIQLFGSHSWPSATWVHIGNFTAQNAKKIQHFSLPETVWFKYVKVVFLTHYGSQYYCPVSVVRIHGTSHVANLKEKMISNSKEIGQRINEIKSKHKPKDPNKDASVPASPTTHPVVINDDATVPKKDTTLPKEVADLAQAGNHAAAA</sequence>
<reference evidence="7 8" key="1">
    <citation type="journal article" date="2013" name="Genome Biol.">
        <title>Genome of Acanthamoeba castellanii highlights extensive lateral gene transfer and early evolution of tyrosine kinase signaling.</title>
        <authorList>
            <person name="Clarke M."/>
            <person name="Lohan A.J."/>
            <person name="Liu B."/>
            <person name="Lagkouvardos I."/>
            <person name="Roy S."/>
            <person name="Zafar N."/>
            <person name="Bertelli C."/>
            <person name="Schilde C."/>
            <person name="Kianianmomeni A."/>
            <person name="Burglin T.R."/>
            <person name="Frech C."/>
            <person name="Turcotte B."/>
            <person name="Kopec K.O."/>
            <person name="Synnott J.M."/>
            <person name="Choo C."/>
            <person name="Paponov I."/>
            <person name="Finkler A."/>
            <person name="Soon Heng Tan C."/>
            <person name="Hutchins A.P."/>
            <person name="Weinmeier T."/>
            <person name="Rattei T."/>
            <person name="Chu J.S."/>
            <person name="Gimenez G."/>
            <person name="Irimia M."/>
            <person name="Rigden D.J."/>
            <person name="Fitzpatrick D.A."/>
            <person name="Lorenzo-Morales J."/>
            <person name="Bateman A."/>
            <person name="Chiu C.H."/>
            <person name="Tang P."/>
            <person name="Hegemann P."/>
            <person name="Fromm H."/>
            <person name="Raoult D."/>
            <person name="Greub G."/>
            <person name="Miranda-Saavedra D."/>
            <person name="Chen N."/>
            <person name="Nash P."/>
            <person name="Ginger M.L."/>
            <person name="Horn M."/>
            <person name="Schaap P."/>
            <person name="Caler L."/>
            <person name="Loftus B."/>
        </authorList>
    </citation>
    <scope>NUCLEOTIDE SEQUENCE [LARGE SCALE GENOMIC DNA]</scope>
    <source>
        <strain evidence="7 8">Neff</strain>
    </source>
</reference>
<evidence type="ECO:0000259" key="6">
    <source>
        <dbReference type="PROSITE" id="PS51469"/>
    </source>
</evidence>
<dbReference type="PROSITE" id="PS51469">
    <property type="entry name" value="SUN"/>
    <property type="match status" value="1"/>
</dbReference>
<dbReference type="AlphaFoldDB" id="L8HIE1"/>
<accession>L8HIE1</accession>
<feature type="compositionally biased region" description="Low complexity" evidence="5">
    <location>
        <begin position="82"/>
        <end position="94"/>
    </location>
</feature>
<dbReference type="InterPro" id="IPR012919">
    <property type="entry name" value="SUN_dom"/>
</dbReference>
<evidence type="ECO:0000256" key="1">
    <source>
        <dbReference type="ARBA" id="ARBA00004308"/>
    </source>
</evidence>
<dbReference type="GO" id="GO:0005737">
    <property type="term" value="C:cytoplasm"/>
    <property type="evidence" value="ECO:0007669"/>
    <property type="project" value="TreeGrafter"/>
</dbReference>
<dbReference type="Proteomes" id="UP000011083">
    <property type="component" value="Unassembled WGS sequence"/>
</dbReference>